<dbReference type="SUPFAM" id="SSF144206">
    <property type="entry name" value="NOB1 zinc finger-like"/>
    <property type="match status" value="1"/>
</dbReference>
<comment type="similarity">
    <text evidence="1">Belongs to the NOB1 family.</text>
</comment>
<dbReference type="GO" id="GO:0030490">
    <property type="term" value="P:maturation of SSU-rRNA"/>
    <property type="evidence" value="ECO:0007669"/>
    <property type="project" value="TreeGrafter"/>
</dbReference>
<evidence type="ECO:0000313" key="9">
    <source>
        <dbReference type="Proteomes" id="UP000530660"/>
    </source>
</evidence>
<evidence type="ECO:0000256" key="3">
    <source>
        <dbReference type="ARBA" id="ARBA00022723"/>
    </source>
</evidence>
<dbReference type="Gene3D" id="6.20.210.10">
    <property type="entry name" value="Nin one binding (NOB1), Zn-ribbon-like"/>
    <property type="match status" value="1"/>
</dbReference>
<organism evidence="8 9">
    <name type="scientific">Cyanidiococcus yangmingshanensis</name>
    <dbReference type="NCBI Taxonomy" id="2690220"/>
    <lineage>
        <taxon>Eukaryota</taxon>
        <taxon>Rhodophyta</taxon>
        <taxon>Bangiophyceae</taxon>
        <taxon>Cyanidiales</taxon>
        <taxon>Cyanidiaceae</taxon>
        <taxon>Cyanidiococcus</taxon>
    </lineage>
</organism>
<dbReference type="InterPro" id="IPR014881">
    <property type="entry name" value="NOB1_Zn-bd"/>
</dbReference>
<evidence type="ECO:0000259" key="7">
    <source>
        <dbReference type="Pfam" id="PF17146"/>
    </source>
</evidence>
<keyword evidence="4" id="KW-0378">Hydrolase</keyword>
<dbReference type="PANTHER" id="PTHR12814:SF2">
    <property type="entry name" value="RNA-BINDING PROTEIN NOB1"/>
    <property type="match status" value="1"/>
</dbReference>
<dbReference type="OrthoDB" id="446759at2759"/>
<dbReference type="GO" id="GO:0030688">
    <property type="term" value="C:preribosome, small subunit precursor"/>
    <property type="evidence" value="ECO:0007669"/>
    <property type="project" value="TreeGrafter"/>
</dbReference>
<dbReference type="GO" id="GO:0031981">
    <property type="term" value="C:nuclear lumen"/>
    <property type="evidence" value="ECO:0007669"/>
    <property type="project" value="UniProtKB-ARBA"/>
</dbReference>
<dbReference type="GO" id="GO:0004521">
    <property type="term" value="F:RNA endonuclease activity"/>
    <property type="evidence" value="ECO:0007669"/>
    <property type="project" value="UniProtKB-ARBA"/>
</dbReference>
<evidence type="ECO:0000313" key="8">
    <source>
        <dbReference type="EMBL" id="KAF6004470.1"/>
    </source>
</evidence>
<proteinExistence type="inferred from homology"/>
<feature type="region of interest" description="Disordered" evidence="5">
    <location>
        <begin position="119"/>
        <end position="148"/>
    </location>
</feature>
<dbReference type="PANTHER" id="PTHR12814">
    <property type="entry name" value="RNA-BINDING PROTEIN NOB1"/>
    <property type="match status" value="1"/>
</dbReference>
<protein>
    <submittedName>
        <fullName evidence="8">Nin1 binding protein</fullName>
    </submittedName>
</protein>
<dbReference type="Pfam" id="PF08772">
    <property type="entry name" value="Zn_ribbon_NOB1"/>
    <property type="match status" value="1"/>
</dbReference>
<feature type="domain" description="Ribonuclease PIN" evidence="7">
    <location>
        <begin position="8"/>
        <end position="110"/>
    </location>
</feature>
<dbReference type="GO" id="GO:0046872">
    <property type="term" value="F:metal ion binding"/>
    <property type="evidence" value="ECO:0007669"/>
    <property type="project" value="UniProtKB-KW"/>
</dbReference>
<evidence type="ECO:0000256" key="2">
    <source>
        <dbReference type="ARBA" id="ARBA00022722"/>
    </source>
</evidence>
<evidence type="ECO:0000256" key="4">
    <source>
        <dbReference type="ARBA" id="ARBA00022801"/>
    </source>
</evidence>
<name>A0A7J7IP19_9RHOD</name>
<reference evidence="8 9" key="1">
    <citation type="journal article" date="2020" name="J. Phycol.">
        <title>Comparative genome analysis reveals Cyanidiococcus gen. nov., a new extremophilic red algal genus sister to Cyanidioschyzon (Cyanidioschyzonaceae, Rhodophyta).</title>
        <authorList>
            <person name="Liu S.-L."/>
            <person name="Chiang Y.-R."/>
            <person name="Yoon H.S."/>
            <person name="Fu H.-Y."/>
        </authorList>
    </citation>
    <scope>NUCLEOTIDE SEQUENCE [LARGE SCALE GENOMIC DNA]</scope>
    <source>
        <strain evidence="8 9">THAL066</strain>
    </source>
</reference>
<comment type="caution">
    <text evidence="8">The sequence shown here is derived from an EMBL/GenBank/DDBJ whole genome shotgun (WGS) entry which is preliminary data.</text>
</comment>
<keyword evidence="2" id="KW-0540">Nuclease</keyword>
<dbReference type="Gene3D" id="3.40.50.1010">
    <property type="entry name" value="5'-nuclease"/>
    <property type="match status" value="1"/>
</dbReference>
<dbReference type="Pfam" id="PF17146">
    <property type="entry name" value="PIN_6"/>
    <property type="match status" value="1"/>
</dbReference>
<keyword evidence="3" id="KW-0479">Metal-binding</keyword>
<evidence type="ECO:0000259" key="6">
    <source>
        <dbReference type="Pfam" id="PF08772"/>
    </source>
</evidence>
<dbReference type="FunFam" id="3.40.50.1010:FF:000020">
    <property type="entry name" value="20S-pre-rRNA D-site endonuclease NOB1"/>
    <property type="match status" value="1"/>
</dbReference>
<evidence type="ECO:0000256" key="1">
    <source>
        <dbReference type="ARBA" id="ARBA00005858"/>
    </source>
</evidence>
<dbReference type="InterPro" id="IPR039907">
    <property type="entry name" value="NOB1"/>
</dbReference>
<dbReference type="InterPro" id="IPR033411">
    <property type="entry name" value="Ribonuclease_PIN"/>
</dbReference>
<dbReference type="GO" id="GO:0005737">
    <property type="term" value="C:cytoplasm"/>
    <property type="evidence" value="ECO:0007669"/>
    <property type="project" value="UniProtKB-ARBA"/>
</dbReference>
<dbReference type="CDD" id="cd09876">
    <property type="entry name" value="PIN_Nob1-like"/>
    <property type="match status" value="1"/>
</dbReference>
<dbReference type="EMBL" id="VWRR01000003">
    <property type="protein sequence ID" value="KAF6004470.1"/>
    <property type="molecule type" value="Genomic_DNA"/>
</dbReference>
<evidence type="ECO:0000256" key="5">
    <source>
        <dbReference type="SAM" id="MobiDB-lite"/>
    </source>
</evidence>
<dbReference type="GO" id="GO:0016787">
    <property type="term" value="F:hydrolase activity"/>
    <property type="evidence" value="ECO:0007669"/>
    <property type="project" value="UniProtKB-KW"/>
</dbReference>
<feature type="domain" description="Nin one binding (NOB1) Zn-ribbon-like" evidence="6">
    <location>
        <begin position="303"/>
        <end position="397"/>
    </location>
</feature>
<dbReference type="Proteomes" id="UP000530660">
    <property type="component" value="Unassembled WGS sequence"/>
</dbReference>
<sequence>MSGKVRSLVLDASVWIQVPDAWVRSIVAVPNITLYTVPEVIHEVRDKNARERLQWLLDSRPDPSGQLSALKIAQPSSGAVEGVERVARRTGDYGCLSETDVKVLALALDLVGHHLQENDKVASVTPREDADAESSLPDASRDPDDSGDAGEEVFAVYYSMAGAHTSTRWLAGPVYVPLRGSAQRTYTTLLLIWQVDPQYRHRRPAVANRATLASAVTIELHDCQSAGAVSVGPQRVSRDLCGEPTARRLSRLRNETTKACPAILDVNELQPGQVAVATADYSLQNVMQHLGIPLMRIASQPSIQRRREFIRLCTACNRRIEAHELDDQTIRFCPQCGNYGTLVRCLKETAADTDTTSGAESRSSERVLLPRHMQTVDGAPRLSTRGAVFSIPKPIGGRQGLYKDIILRADEYADKLRRHRRMSRRAAAAASESKATLALSGPVSEELFRPRQPLNKRTLPVVGPASRDTYHLGRQAGRSARRR</sequence>
<keyword evidence="9" id="KW-1185">Reference proteome</keyword>
<feature type="region of interest" description="Disordered" evidence="5">
    <location>
        <begin position="448"/>
        <end position="483"/>
    </location>
</feature>
<accession>A0A7J7IP19</accession>
<gene>
    <name evidence="8" type="primary">NOB1</name>
    <name evidence="8" type="ORF">F1559_002800</name>
</gene>
<dbReference type="InterPro" id="IPR036283">
    <property type="entry name" value="NOB1_Zf-like_sf"/>
</dbReference>
<dbReference type="AlphaFoldDB" id="A0A7J7IP19"/>